<evidence type="ECO:0000256" key="1">
    <source>
        <dbReference type="SAM" id="MobiDB-lite"/>
    </source>
</evidence>
<sequence length="69" mass="7370">SFPCFDPPAQPPLLAHPLLLSLLADLRHHHDLFVVTPSSVKAVQLSSPAPSVIETSGPTPASRGNRQPR</sequence>
<evidence type="ECO:0000313" key="3">
    <source>
        <dbReference type="Proteomes" id="UP001519460"/>
    </source>
</evidence>
<dbReference type="Proteomes" id="UP001519460">
    <property type="component" value="Unassembled WGS sequence"/>
</dbReference>
<dbReference type="AlphaFoldDB" id="A0ABD0K4N0"/>
<feature type="non-terminal residue" evidence="2">
    <location>
        <position position="1"/>
    </location>
</feature>
<organism evidence="2 3">
    <name type="scientific">Batillaria attramentaria</name>
    <dbReference type="NCBI Taxonomy" id="370345"/>
    <lineage>
        <taxon>Eukaryota</taxon>
        <taxon>Metazoa</taxon>
        <taxon>Spiralia</taxon>
        <taxon>Lophotrochozoa</taxon>
        <taxon>Mollusca</taxon>
        <taxon>Gastropoda</taxon>
        <taxon>Caenogastropoda</taxon>
        <taxon>Sorbeoconcha</taxon>
        <taxon>Cerithioidea</taxon>
        <taxon>Batillariidae</taxon>
        <taxon>Batillaria</taxon>
    </lineage>
</organism>
<proteinExistence type="predicted"/>
<protein>
    <recommendedName>
        <fullName evidence="4">Histone H3</fullName>
    </recommendedName>
</protein>
<comment type="caution">
    <text evidence="2">The sequence shown here is derived from an EMBL/GenBank/DDBJ whole genome shotgun (WGS) entry which is preliminary data.</text>
</comment>
<feature type="non-terminal residue" evidence="2">
    <location>
        <position position="69"/>
    </location>
</feature>
<name>A0ABD0K4N0_9CAEN</name>
<feature type="region of interest" description="Disordered" evidence="1">
    <location>
        <begin position="45"/>
        <end position="69"/>
    </location>
</feature>
<reference evidence="2 3" key="1">
    <citation type="journal article" date="2023" name="Sci. Data">
        <title>Genome assembly of the Korean intertidal mud-creeper Batillaria attramentaria.</title>
        <authorList>
            <person name="Patra A.K."/>
            <person name="Ho P.T."/>
            <person name="Jun S."/>
            <person name="Lee S.J."/>
            <person name="Kim Y."/>
            <person name="Won Y.J."/>
        </authorList>
    </citation>
    <scope>NUCLEOTIDE SEQUENCE [LARGE SCALE GENOMIC DNA]</scope>
    <source>
        <strain evidence="2">Wonlab-2016</strain>
    </source>
</reference>
<dbReference type="EMBL" id="JACVVK020000252">
    <property type="protein sequence ID" value="KAK7482024.1"/>
    <property type="molecule type" value="Genomic_DNA"/>
</dbReference>
<accession>A0ABD0K4N0</accession>
<gene>
    <name evidence="2" type="ORF">BaRGS_00026716</name>
</gene>
<evidence type="ECO:0008006" key="4">
    <source>
        <dbReference type="Google" id="ProtNLM"/>
    </source>
</evidence>
<evidence type="ECO:0000313" key="2">
    <source>
        <dbReference type="EMBL" id="KAK7482024.1"/>
    </source>
</evidence>
<keyword evidence="3" id="KW-1185">Reference proteome</keyword>